<accession>A0A0S7ETG9</accession>
<proteinExistence type="predicted"/>
<sequence>MELQKDLEVAGTAFPMKLQQHECLLTLQDSSCAKKTINAAGSKSFDAASEILVEYSLLRAGKSWLNSSHCKKKKGCLEEYCLPQNTTPLKVKIAGRNIMVRAFLQHMLLAESMLLKEGRMESYTRIFSIRI</sequence>
<evidence type="ECO:0000313" key="1">
    <source>
        <dbReference type="EMBL" id="JAO05603.1"/>
    </source>
</evidence>
<gene>
    <name evidence="1" type="primary">PPUP8688</name>
</gene>
<organism evidence="1">
    <name type="scientific">Poeciliopsis prolifica</name>
    <name type="common">blackstripe livebearer</name>
    <dbReference type="NCBI Taxonomy" id="188132"/>
    <lineage>
        <taxon>Eukaryota</taxon>
        <taxon>Metazoa</taxon>
        <taxon>Chordata</taxon>
        <taxon>Craniata</taxon>
        <taxon>Vertebrata</taxon>
        <taxon>Euteleostomi</taxon>
        <taxon>Actinopterygii</taxon>
        <taxon>Neopterygii</taxon>
        <taxon>Teleostei</taxon>
        <taxon>Neoteleostei</taxon>
        <taxon>Acanthomorphata</taxon>
        <taxon>Ovalentaria</taxon>
        <taxon>Atherinomorphae</taxon>
        <taxon>Cyprinodontiformes</taxon>
        <taxon>Poeciliidae</taxon>
        <taxon>Poeciliinae</taxon>
        <taxon>Poeciliopsis</taxon>
    </lineage>
</organism>
<name>A0A0S7ETG9_9TELE</name>
<protein>
    <submittedName>
        <fullName evidence="1">PPUP8688</fullName>
    </submittedName>
</protein>
<dbReference type="AlphaFoldDB" id="A0A0S7ETG9"/>
<dbReference type="EMBL" id="GBYX01476074">
    <property type="protein sequence ID" value="JAO05603.1"/>
    <property type="molecule type" value="Transcribed_RNA"/>
</dbReference>
<reference evidence="1" key="1">
    <citation type="submission" date="2014-12" db="EMBL/GenBank/DDBJ databases">
        <title>Parallel Evolution in Life History Adaptation Evident in the Tissue-Specific Poeciliopsis prolifica transcriptome.</title>
        <authorList>
            <person name="Jue N.K."/>
            <person name="Foley R.J."/>
            <person name="Obergfell C."/>
            <person name="Reznick D.N."/>
            <person name="O'Neill R.J."/>
            <person name="O'Neill M.J."/>
        </authorList>
    </citation>
    <scope>NUCLEOTIDE SEQUENCE</scope>
</reference>